<organism evidence="1">
    <name type="scientific">Hexamita inflata</name>
    <dbReference type="NCBI Taxonomy" id="28002"/>
    <lineage>
        <taxon>Eukaryota</taxon>
        <taxon>Metamonada</taxon>
        <taxon>Diplomonadida</taxon>
        <taxon>Hexamitidae</taxon>
        <taxon>Hexamitinae</taxon>
        <taxon>Hexamita</taxon>
    </lineage>
</organism>
<gene>
    <name evidence="2" type="ORF">HINF_LOCUS49717</name>
    <name evidence="1" type="ORF">HINF_LOCUS5800</name>
</gene>
<evidence type="ECO:0000313" key="3">
    <source>
        <dbReference type="Proteomes" id="UP001642409"/>
    </source>
</evidence>
<dbReference type="EMBL" id="CATOUU010000153">
    <property type="protein sequence ID" value="CAI9918155.1"/>
    <property type="molecule type" value="Genomic_DNA"/>
</dbReference>
<accession>A0AA86NEP4</accession>
<protein>
    <submittedName>
        <fullName evidence="1">Uncharacterized protein</fullName>
    </submittedName>
</protein>
<sequence length="155" mass="17956">MKNLKALSMAYTKVVDLHPLQYLFQLQYISAYHTCIIDVSPLAKLTLLESVEFSFNKITNADTLQHHKNFLKYEFSNQKVPTPDELTFYNKILSVHSSHKQIRKIQAENRVSKFRASLASKKNYISATLNNQIMLMGQEINLLVQFIQISNTFLD</sequence>
<keyword evidence="3" id="KW-1185">Reference proteome</keyword>
<reference evidence="1" key="1">
    <citation type="submission" date="2023-06" db="EMBL/GenBank/DDBJ databases">
        <authorList>
            <person name="Kurt Z."/>
        </authorList>
    </citation>
    <scope>NUCLEOTIDE SEQUENCE</scope>
</reference>
<evidence type="ECO:0000313" key="2">
    <source>
        <dbReference type="EMBL" id="CAL6061459.1"/>
    </source>
</evidence>
<dbReference type="SUPFAM" id="SSF52058">
    <property type="entry name" value="L domain-like"/>
    <property type="match status" value="1"/>
</dbReference>
<comment type="caution">
    <text evidence="1">The sequence shown here is derived from an EMBL/GenBank/DDBJ whole genome shotgun (WGS) entry which is preliminary data.</text>
</comment>
<dbReference type="EMBL" id="CAXDID020000235">
    <property type="protein sequence ID" value="CAL6061459.1"/>
    <property type="molecule type" value="Genomic_DNA"/>
</dbReference>
<reference evidence="2 3" key="2">
    <citation type="submission" date="2024-07" db="EMBL/GenBank/DDBJ databases">
        <authorList>
            <person name="Akdeniz Z."/>
        </authorList>
    </citation>
    <scope>NUCLEOTIDE SEQUENCE [LARGE SCALE GENOMIC DNA]</scope>
</reference>
<proteinExistence type="predicted"/>
<dbReference type="InterPro" id="IPR032675">
    <property type="entry name" value="LRR_dom_sf"/>
</dbReference>
<evidence type="ECO:0000313" key="1">
    <source>
        <dbReference type="EMBL" id="CAI9918155.1"/>
    </source>
</evidence>
<dbReference type="Proteomes" id="UP001642409">
    <property type="component" value="Unassembled WGS sequence"/>
</dbReference>
<dbReference type="Gene3D" id="3.80.10.10">
    <property type="entry name" value="Ribonuclease Inhibitor"/>
    <property type="match status" value="1"/>
</dbReference>
<name>A0AA86NEP4_9EUKA</name>
<dbReference type="AlphaFoldDB" id="A0AA86NEP4"/>